<feature type="compositionally biased region" description="Basic and acidic residues" evidence="1">
    <location>
        <begin position="1"/>
        <end position="17"/>
    </location>
</feature>
<organism evidence="3 4">
    <name type="scientific">Methylobacterium soli</name>
    <dbReference type="NCBI Taxonomy" id="553447"/>
    <lineage>
        <taxon>Bacteria</taxon>
        <taxon>Pseudomonadati</taxon>
        <taxon>Pseudomonadota</taxon>
        <taxon>Alphaproteobacteria</taxon>
        <taxon>Hyphomicrobiales</taxon>
        <taxon>Methylobacteriaceae</taxon>
        <taxon>Methylobacterium</taxon>
    </lineage>
</organism>
<name>A0A6L3SVA7_9HYPH</name>
<dbReference type="EMBL" id="VZZK01000019">
    <property type="protein sequence ID" value="KAB1077641.1"/>
    <property type="molecule type" value="Genomic_DNA"/>
</dbReference>
<dbReference type="OrthoDB" id="8454456at2"/>
<evidence type="ECO:0000259" key="2">
    <source>
        <dbReference type="Pfam" id="PF18557"/>
    </source>
</evidence>
<feature type="domain" description="Anti-sigma factor NepR" evidence="2">
    <location>
        <begin position="46"/>
        <end position="80"/>
    </location>
</feature>
<gene>
    <name evidence="3" type="ORF">F6X53_18100</name>
</gene>
<accession>A0A6L3SVA7</accession>
<dbReference type="Pfam" id="PF18557">
    <property type="entry name" value="NepR"/>
    <property type="match status" value="1"/>
</dbReference>
<protein>
    <submittedName>
        <fullName evidence="3">Anti-sigma factor</fullName>
    </submittedName>
</protein>
<evidence type="ECO:0000256" key="1">
    <source>
        <dbReference type="SAM" id="MobiDB-lite"/>
    </source>
</evidence>
<evidence type="ECO:0000313" key="3">
    <source>
        <dbReference type="EMBL" id="KAB1077641.1"/>
    </source>
</evidence>
<dbReference type="RefSeq" id="WP_151001592.1">
    <property type="nucleotide sequence ID" value="NZ_BPQY01000080.1"/>
</dbReference>
<comment type="caution">
    <text evidence="3">The sequence shown here is derived from an EMBL/GenBank/DDBJ whole genome shotgun (WGS) entry which is preliminary data.</text>
</comment>
<sequence>MTDDRKAGGLRSEERMRPAHGQARGNGPDRDAVPAEPGHGLSDLTQRRLGTHLRAMYDSIVQQPVPDRFRDLILKLDAADADKA</sequence>
<dbReference type="Proteomes" id="UP000474159">
    <property type="component" value="Unassembled WGS sequence"/>
</dbReference>
<feature type="region of interest" description="Disordered" evidence="1">
    <location>
        <begin position="1"/>
        <end position="47"/>
    </location>
</feature>
<proteinExistence type="predicted"/>
<dbReference type="InterPro" id="IPR041649">
    <property type="entry name" value="NepR"/>
</dbReference>
<evidence type="ECO:0000313" key="4">
    <source>
        <dbReference type="Proteomes" id="UP000474159"/>
    </source>
</evidence>
<keyword evidence="4" id="KW-1185">Reference proteome</keyword>
<reference evidence="3 4" key="1">
    <citation type="submission" date="2019-09" db="EMBL/GenBank/DDBJ databases">
        <title>YIM 48816 draft genome.</title>
        <authorList>
            <person name="Jiang L."/>
        </authorList>
    </citation>
    <scope>NUCLEOTIDE SEQUENCE [LARGE SCALE GENOMIC DNA]</scope>
    <source>
        <strain evidence="3 4">YIM 48816</strain>
    </source>
</reference>
<dbReference type="AlphaFoldDB" id="A0A6L3SVA7"/>